<organism evidence="1">
    <name type="scientific">Arundo donax</name>
    <name type="common">Giant reed</name>
    <name type="synonym">Donax arundinaceus</name>
    <dbReference type="NCBI Taxonomy" id="35708"/>
    <lineage>
        <taxon>Eukaryota</taxon>
        <taxon>Viridiplantae</taxon>
        <taxon>Streptophyta</taxon>
        <taxon>Embryophyta</taxon>
        <taxon>Tracheophyta</taxon>
        <taxon>Spermatophyta</taxon>
        <taxon>Magnoliopsida</taxon>
        <taxon>Liliopsida</taxon>
        <taxon>Poales</taxon>
        <taxon>Poaceae</taxon>
        <taxon>PACMAD clade</taxon>
        <taxon>Arundinoideae</taxon>
        <taxon>Arundineae</taxon>
        <taxon>Arundo</taxon>
    </lineage>
</organism>
<proteinExistence type="predicted"/>
<sequence length="101" mass="11261">MVPYRLFSCLNRWNNTWKAKEGNMPCGELGTPSPWLAIELVCRPADIVSRINCWQKQAHTCPAASLISKTKLSSSLCVEKSATEGKASPRPSETWLLLKMP</sequence>
<protein>
    <submittedName>
        <fullName evidence="1">Uncharacterized protein</fullName>
    </submittedName>
</protein>
<dbReference type="EMBL" id="GBRH01273623">
    <property type="protein sequence ID" value="JAD24272.1"/>
    <property type="molecule type" value="Transcribed_RNA"/>
</dbReference>
<reference evidence="1" key="2">
    <citation type="journal article" date="2015" name="Data Brief">
        <title>Shoot transcriptome of the giant reed, Arundo donax.</title>
        <authorList>
            <person name="Barrero R.A."/>
            <person name="Guerrero F.D."/>
            <person name="Moolhuijzen P."/>
            <person name="Goolsby J.A."/>
            <person name="Tidwell J."/>
            <person name="Bellgard S.E."/>
            <person name="Bellgard M.I."/>
        </authorList>
    </citation>
    <scope>NUCLEOTIDE SEQUENCE</scope>
    <source>
        <tissue evidence="1">Shoot tissue taken approximately 20 cm above the soil surface</tissue>
    </source>
</reference>
<reference evidence="1" key="1">
    <citation type="submission" date="2014-09" db="EMBL/GenBank/DDBJ databases">
        <authorList>
            <person name="Magalhaes I.L.F."/>
            <person name="Oliveira U."/>
            <person name="Santos F.R."/>
            <person name="Vidigal T.H.D.A."/>
            <person name="Brescovit A.D."/>
            <person name="Santos A.J."/>
        </authorList>
    </citation>
    <scope>NUCLEOTIDE SEQUENCE</scope>
    <source>
        <tissue evidence="1">Shoot tissue taken approximately 20 cm above the soil surface</tissue>
    </source>
</reference>
<dbReference type="AlphaFoldDB" id="A0A0A8YNK0"/>
<accession>A0A0A8YNK0</accession>
<name>A0A0A8YNK0_ARUDO</name>
<evidence type="ECO:0000313" key="1">
    <source>
        <dbReference type="EMBL" id="JAD24272.1"/>
    </source>
</evidence>